<reference evidence="1 2" key="1">
    <citation type="submission" date="2019-03" db="EMBL/GenBank/DDBJ databases">
        <title>Genomic Encyclopedia of Type Strains, Phase IV (KMG-V): Genome sequencing to study the core and pangenomes of soil and plant-associated prokaryotes.</title>
        <authorList>
            <person name="Whitman W."/>
        </authorList>
    </citation>
    <scope>NUCLEOTIDE SEQUENCE [LARGE SCALE GENOMIC DNA]</scope>
    <source>
        <strain evidence="1 2">23C40</strain>
    </source>
</reference>
<organism evidence="1 2">
    <name type="scientific">Sinorhizobium americanum</name>
    <dbReference type="NCBI Taxonomy" id="194963"/>
    <lineage>
        <taxon>Bacteria</taxon>
        <taxon>Pseudomonadati</taxon>
        <taxon>Pseudomonadota</taxon>
        <taxon>Alphaproteobacteria</taxon>
        <taxon>Hyphomicrobiales</taxon>
        <taxon>Rhizobiaceae</taxon>
        <taxon>Sinorhizobium/Ensifer group</taxon>
        <taxon>Sinorhizobium</taxon>
    </lineage>
</organism>
<protein>
    <submittedName>
        <fullName evidence="1">Capsular polysaccharide export protein</fullName>
    </submittedName>
</protein>
<dbReference type="InterPro" id="IPR007833">
    <property type="entry name" value="Capsule_polysaccharide_synth"/>
</dbReference>
<dbReference type="GO" id="GO:0000271">
    <property type="term" value="P:polysaccharide biosynthetic process"/>
    <property type="evidence" value="ECO:0007669"/>
    <property type="project" value="InterPro"/>
</dbReference>
<comment type="caution">
    <text evidence="1">The sequence shown here is derived from an EMBL/GenBank/DDBJ whole genome shotgun (WGS) entry which is preliminary data.</text>
</comment>
<dbReference type="RefSeq" id="WP_132081897.1">
    <property type="nucleotide sequence ID" value="NZ_SLVU01000039.1"/>
</dbReference>
<gene>
    <name evidence="1" type="ORF">EV184_13919</name>
</gene>
<accession>A0A4R2ATT6</accession>
<dbReference type="CDD" id="cd16439">
    <property type="entry name" value="beta_Kdo_transferase_KpsC_2"/>
    <property type="match status" value="1"/>
</dbReference>
<name>A0A4R2ATT6_9HYPH</name>
<evidence type="ECO:0000313" key="1">
    <source>
        <dbReference type="EMBL" id="TCN17288.1"/>
    </source>
</evidence>
<proteinExistence type="predicted"/>
<dbReference type="GO" id="GO:0015774">
    <property type="term" value="P:polysaccharide transport"/>
    <property type="evidence" value="ECO:0007669"/>
    <property type="project" value="InterPro"/>
</dbReference>
<dbReference type="SUPFAM" id="SSF53756">
    <property type="entry name" value="UDP-Glycosyltransferase/glycogen phosphorylase"/>
    <property type="match status" value="1"/>
</dbReference>
<dbReference type="Pfam" id="PF05159">
    <property type="entry name" value="Capsule_synth"/>
    <property type="match status" value="2"/>
</dbReference>
<dbReference type="Proteomes" id="UP000295043">
    <property type="component" value="Unassembled WGS sequence"/>
</dbReference>
<dbReference type="AlphaFoldDB" id="A0A4R2ATT6"/>
<dbReference type="Gene3D" id="3.40.50.2000">
    <property type="entry name" value="Glycogen Phosphorylase B"/>
    <property type="match status" value="1"/>
</dbReference>
<evidence type="ECO:0000313" key="2">
    <source>
        <dbReference type="Proteomes" id="UP000295043"/>
    </source>
</evidence>
<dbReference type="EMBL" id="SLVU01000039">
    <property type="protein sequence ID" value="TCN17288.1"/>
    <property type="molecule type" value="Genomic_DNA"/>
</dbReference>
<sequence length="1166" mass="132460">MSIRNLLRLFLSPQKDDLFNSPLARRYLSKRILTLPFGDRPKKSPYANERFADELPQDLAWIRRRNFILLGDNWLERENRRPVAFMWHFNDWKRDFIPGFLPEYRTAALKRRTPIWAIWIACRRFKNDGVVFITWSYNESLKLKVLRKLLGVDLYRVEDGFVRSAALGARHTAPESWVLDKRAMYFDGRAPSDLETLLNTYDFEAAPHLKEQSRLAISLIRELGTTKYNLRTADTAANILGPKAKKRVLVIGQVESDASIAKGNARGWTNDLLLQLAMEENPSAEIIYRPHPDVAAGLRAKGRNTLPVNVILLDKVEISLREVFDLIDHAYTITSLSGFEALLHGVKVTVVGAPFYAGWGLTDDRQEHPRRQRQLTLQQLFAGAYILYPRYRGAPEGDNWVGLVAAILAVTGDAEIELKKAYQDSVSENDLEAVYRSRYWPALLTDGNRELLNSTAFQQTLQKAGAYHLVGSAPRSARSFLAYYLAGKFRKNDNLFVFLKSVRALLPIEDFGQLLSDLWQMDPRRELIEHWIWYSEKSGSHAFSGDHLNRLTRSEFKNANAYPEVSEADLAVAVHKLNNRKLEDAEKELKRIALAGAFAEDILWSYAEICRLRFDFPSAKCLLEALHSLNIWWRRGAVLSEILTASVMEGSNKDALLTLSAMSRFSSDRLQTVLAAERDLNAAYGPIPFIDGFLAAGKETGSGSQNLMKARGLILSERHAEAEKLLRKSFNQRMDRQKFILLLSQALSFQGKLREAKKLLSATLTNLATPQLMSEAMRVAIMAGDYEWASSLIDRADALDIDLSEVNRRKVDLGLGRIKESYLSFRRSKRTDLIRKYLGERYLQSFDAIREKAPDHITVIAAYGPGDEIRFASLYRAIVAALEGIEVQFTCDPRLESMLKRSLPDIKFIATERLRSLSRQSNLSKFDRLPGSDIHVFFDNDGWDAVNASPAVALDTDLLGDVMEGYESFAGTPYLRPHPIRVEAAKKRLSRFSKPLVGISWRSSLTTHSRNEHYLDVDMLMPVFEIEGIQFVNLQYDDCRNELAYVESRLPGRLVDLEGVDQYNDFESVAAYMEHMDLIISPVTTVTELAGALGRPTWLLSNSSELHWRVRPDNGRDVWHNSIEHIEGEVLGDKNSLIENLRHSLQDWADGRMKAKNPSLSDPISS</sequence>